<evidence type="ECO:0000256" key="1">
    <source>
        <dbReference type="ARBA" id="ARBA00006133"/>
    </source>
</evidence>
<keyword evidence="4" id="KW-1185">Reference proteome</keyword>
<proteinExistence type="inferred from homology"/>
<dbReference type="Gene3D" id="1.25.40.720">
    <property type="entry name" value="Telomere length regulation protein 2, C-terminal domain"/>
    <property type="match status" value="2"/>
</dbReference>
<evidence type="ECO:0000313" key="4">
    <source>
        <dbReference type="Proteomes" id="UP000054251"/>
    </source>
</evidence>
<dbReference type="EMBL" id="LMYN01000075">
    <property type="protein sequence ID" value="KSA00776.1"/>
    <property type="molecule type" value="Genomic_DNA"/>
</dbReference>
<gene>
    <name evidence="3" type="ORF">AC631_03487</name>
</gene>
<reference evidence="3 4" key="1">
    <citation type="submission" date="2015-11" db="EMBL/GenBank/DDBJ databases">
        <title>The genome of Debaryomyces fabryi.</title>
        <authorList>
            <person name="Tafer H."/>
            <person name="Lopandic K."/>
        </authorList>
    </citation>
    <scope>NUCLEOTIDE SEQUENCE [LARGE SCALE GENOMIC DNA]</scope>
    <source>
        <strain evidence="3 4">CBS 789</strain>
    </source>
</reference>
<name>A0A0V1PWZ9_9ASCO</name>
<evidence type="ECO:0000313" key="3">
    <source>
        <dbReference type="EMBL" id="KSA00776.1"/>
    </source>
</evidence>
<feature type="domain" description="Telomere length regulation protein conserved" evidence="2">
    <location>
        <begin position="487"/>
        <end position="600"/>
    </location>
</feature>
<dbReference type="GO" id="GO:0051879">
    <property type="term" value="F:Hsp90 protein binding"/>
    <property type="evidence" value="ECO:0007669"/>
    <property type="project" value="TreeGrafter"/>
</dbReference>
<dbReference type="AlphaFoldDB" id="A0A0V1PWZ9"/>
<dbReference type="Proteomes" id="UP000054251">
    <property type="component" value="Unassembled WGS sequence"/>
</dbReference>
<dbReference type="GeneID" id="26840496"/>
<dbReference type="Pfam" id="PF10193">
    <property type="entry name" value="Telomere_reg-2"/>
    <property type="match status" value="1"/>
</dbReference>
<sequence>MDHSIIDDRVFELKNHPTAQDIESILISILNKPSDLNTNFSLVTTLLNFTIPETYNLLPDTTKELIICVFKSVTGLGNLISKISLLKDNSKGHDSFTLLETLILILTRCFDTGLVSNMAQSTKSPSEIKEIDKLLFKGKCFAIVNEVVSNYDIHSRNQIFTCSDNYVGFLNIEVLALFKDNIDIKTINVFIASLGSFNSSSSAQYLDLMFNEGNWPYALKAFKYMKRFEKKTFLLRLIRNFLTKKYLTTNISIEKLLSLAFVLHPMIENDLVDENFLNKIIAIGNYEANLLVSILLSNSPDDNFYQLILTLLKTWADEDLMKSEAISLQEYRTHLIILLISRVKKVSFTQDVLKNPIFLRAISNRLSSFSNNVKSLGVILADKVCEFGGHEKIFQLDNIEGYDFLISNEAYRYKTSVENMTIEEAWNYLNEPEVIENSTDLNSDKSDLVKKVQTISISKLDSDDESDFESDEEDDPTISRKPYIAKPLYIKDILEYLTVDSNLPQAYEKRRSALINGPTLLRQKSSFGNEVSFYAEDLVTQLVGLSNNYEDNDFEDLRLNCLIAIIAANPSCTLHLYRLLLTGDYSLKQRMCILSATSLAVRELRGFKDEVVTRSYNEKQFPSKILPGSLHSKFLSLGLEDDKYIGEKRINPAYESLQGEIMYDASEEAQNKLSGGKILRLSSNLKKKPKQEVMSPIVKNFSKIIGSQFYLPLVSIWYEVGGQIDIGHYSPILTAHYIKTLALLLHAAYPTAINLNDMIKEFFLIVTPLIQKISLDELQIIESIVTGILLICDILDDQYLMLYYHNEIDIFHRWLSLIWEDLIDDRIKSLCAGLLLRVNELNEKFERILLDQMNSIY</sequence>
<dbReference type="InterPro" id="IPR019337">
    <property type="entry name" value="Telomere_length_regulation_dom"/>
</dbReference>
<dbReference type="InterPro" id="IPR051970">
    <property type="entry name" value="TEL2_Regulation"/>
</dbReference>
<dbReference type="GO" id="GO:0051083">
    <property type="term" value="P:'de novo' cotranslational protein folding"/>
    <property type="evidence" value="ECO:0007669"/>
    <property type="project" value="TreeGrafter"/>
</dbReference>
<evidence type="ECO:0000259" key="2">
    <source>
        <dbReference type="Pfam" id="PF10193"/>
    </source>
</evidence>
<organism evidence="3 4">
    <name type="scientific">Debaryomyces fabryi</name>
    <dbReference type="NCBI Taxonomy" id="58627"/>
    <lineage>
        <taxon>Eukaryota</taxon>
        <taxon>Fungi</taxon>
        <taxon>Dikarya</taxon>
        <taxon>Ascomycota</taxon>
        <taxon>Saccharomycotina</taxon>
        <taxon>Pichiomycetes</taxon>
        <taxon>Debaryomycetaceae</taxon>
        <taxon>Debaryomyces</taxon>
    </lineage>
</organism>
<comment type="caution">
    <text evidence="3">The sequence shown here is derived from an EMBL/GenBank/DDBJ whole genome shotgun (WGS) entry which is preliminary data.</text>
</comment>
<accession>A0A0V1PWZ9</accession>
<dbReference type="PANTHER" id="PTHR15830">
    <property type="entry name" value="TELOMERE LENGTH REGULATION PROTEIN TEL2 FAMILY MEMBER"/>
    <property type="match status" value="1"/>
</dbReference>
<dbReference type="RefSeq" id="XP_015466878.1">
    <property type="nucleotide sequence ID" value="XM_015612316.1"/>
</dbReference>
<comment type="similarity">
    <text evidence="1">Belongs to the TEL2 family.</text>
</comment>
<dbReference type="InterPro" id="IPR038528">
    <property type="entry name" value="TEL2_C_sf"/>
</dbReference>
<dbReference type="GO" id="GO:0042162">
    <property type="term" value="F:telomeric DNA binding"/>
    <property type="evidence" value="ECO:0007669"/>
    <property type="project" value="TreeGrafter"/>
</dbReference>
<dbReference type="GO" id="GO:0005829">
    <property type="term" value="C:cytosol"/>
    <property type="evidence" value="ECO:0007669"/>
    <property type="project" value="TreeGrafter"/>
</dbReference>
<dbReference type="OrthoDB" id="10258062at2759"/>
<dbReference type="PANTHER" id="PTHR15830:SF10">
    <property type="entry name" value="TELOMERE LENGTH REGULATION PROTEIN TEL2 HOMOLOG"/>
    <property type="match status" value="1"/>
</dbReference>
<protein>
    <recommendedName>
        <fullName evidence="2">Telomere length regulation protein conserved domain-containing protein</fullName>
    </recommendedName>
</protein>